<organism evidence="1 2">
    <name type="scientific">Streptomyces natalensis ATCC 27448</name>
    <dbReference type="NCBI Taxonomy" id="1240678"/>
    <lineage>
        <taxon>Bacteria</taxon>
        <taxon>Bacillati</taxon>
        <taxon>Actinomycetota</taxon>
        <taxon>Actinomycetes</taxon>
        <taxon>Kitasatosporales</taxon>
        <taxon>Streptomycetaceae</taxon>
        <taxon>Streptomyces</taxon>
    </lineage>
</organism>
<protein>
    <submittedName>
        <fullName evidence="1">Uncharacterized protein</fullName>
    </submittedName>
</protein>
<accession>A0A0D7CNI9</accession>
<dbReference type="EMBL" id="JRKI01000017">
    <property type="protein sequence ID" value="KIZ17636.1"/>
    <property type="molecule type" value="Genomic_DNA"/>
</dbReference>
<proteinExistence type="predicted"/>
<keyword evidence="2" id="KW-1185">Reference proteome</keyword>
<comment type="caution">
    <text evidence="1">The sequence shown here is derived from an EMBL/GenBank/DDBJ whole genome shotgun (WGS) entry which is preliminary data.</text>
</comment>
<evidence type="ECO:0000313" key="1">
    <source>
        <dbReference type="EMBL" id="KIZ17636.1"/>
    </source>
</evidence>
<dbReference type="PATRIC" id="fig|1240678.4.peg.2432"/>
<name>A0A0D7CNI9_9ACTN</name>
<evidence type="ECO:0000313" key="2">
    <source>
        <dbReference type="Proteomes" id="UP000032458"/>
    </source>
</evidence>
<gene>
    <name evidence="1" type="ORF">SNA_11570</name>
</gene>
<dbReference type="Proteomes" id="UP000032458">
    <property type="component" value="Unassembled WGS sequence"/>
</dbReference>
<reference evidence="1 2" key="1">
    <citation type="submission" date="2014-09" db="EMBL/GenBank/DDBJ databases">
        <title>Draft genome sequence of Streptomyces natalensis ATCC 27448, producer of the antifungal pimaricin.</title>
        <authorList>
            <person name="Mendes M.V."/>
            <person name="Beites T."/>
            <person name="Pires S."/>
            <person name="Santos C.L."/>
            <person name="Moradas-Ferreira P."/>
        </authorList>
    </citation>
    <scope>NUCLEOTIDE SEQUENCE [LARGE SCALE GENOMIC DNA]</scope>
    <source>
        <strain evidence="1 2">ATCC 27448</strain>
    </source>
</reference>
<sequence length="201" mass="22545">MTDTTYDEWLAIIDEFAERLDPRERLACLFGLMAPLLNRIEREDEELSDNPVLSTPDAVHDLRKAAAGEPVDADAVYEQLTEVGLCYSEDQAPERHLVSQSAYAAAAWLQLLAGRKLRATAYLEGDNEDPVPPFAPSAFTRIVDLLAWTRSDQIYFHWEDAIAYPEDCDLPAAIRELRAMHVEISGFGRERYSGDVSSPAE</sequence>
<dbReference type="RefSeq" id="WP_030063882.1">
    <property type="nucleotide sequence ID" value="NZ_JRKI01000017.1"/>
</dbReference>
<dbReference type="AlphaFoldDB" id="A0A0D7CNI9"/>